<keyword evidence="1" id="KW-0732">Signal</keyword>
<organism evidence="2 3">
    <name type="scientific">Gymnopilus dilepis</name>
    <dbReference type="NCBI Taxonomy" id="231916"/>
    <lineage>
        <taxon>Eukaryota</taxon>
        <taxon>Fungi</taxon>
        <taxon>Dikarya</taxon>
        <taxon>Basidiomycota</taxon>
        <taxon>Agaricomycotina</taxon>
        <taxon>Agaricomycetes</taxon>
        <taxon>Agaricomycetidae</taxon>
        <taxon>Agaricales</taxon>
        <taxon>Agaricineae</taxon>
        <taxon>Hymenogastraceae</taxon>
        <taxon>Gymnopilus</taxon>
    </lineage>
</organism>
<reference evidence="2 3" key="1">
    <citation type="journal article" date="2018" name="Evol. Lett.">
        <title>Horizontal gene cluster transfer increased hallucinogenic mushroom diversity.</title>
        <authorList>
            <person name="Reynolds H.T."/>
            <person name="Vijayakumar V."/>
            <person name="Gluck-Thaler E."/>
            <person name="Korotkin H.B."/>
            <person name="Matheny P.B."/>
            <person name="Slot J.C."/>
        </authorList>
    </citation>
    <scope>NUCLEOTIDE SEQUENCE [LARGE SCALE GENOMIC DNA]</scope>
    <source>
        <strain evidence="2 3">SRW20</strain>
    </source>
</reference>
<dbReference type="OrthoDB" id="2970010at2759"/>
<feature type="chain" id="PRO_5019305807" evidence="1">
    <location>
        <begin position="21"/>
        <end position="128"/>
    </location>
</feature>
<feature type="signal peptide" evidence="1">
    <location>
        <begin position="1"/>
        <end position="20"/>
    </location>
</feature>
<keyword evidence="3" id="KW-1185">Reference proteome</keyword>
<name>A0A409XYN7_9AGAR</name>
<sequence>MKFIAVTALVASVFFNQGMGAAVDAGGEIQALAARQSHPVAFNVAVAGKACGTGTTITCSLAPGQSCKGNFSPAQASIEIVTALSGCHVSLYPQDDQQGGVTERLDTGTAGICVFTSTATWKSYGIFC</sequence>
<gene>
    <name evidence="2" type="ORF">CVT26_015604</name>
</gene>
<dbReference type="EMBL" id="NHYE01001409">
    <property type="protein sequence ID" value="PPQ95866.1"/>
    <property type="molecule type" value="Genomic_DNA"/>
</dbReference>
<accession>A0A409XYN7</accession>
<evidence type="ECO:0000256" key="1">
    <source>
        <dbReference type="SAM" id="SignalP"/>
    </source>
</evidence>
<dbReference type="AlphaFoldDB" id="A0A409XYN7"/>
<comment type="caution">
    <text evidence="2">The sequence shown here is derived from an EMBL/GenBank/DDBJ whole genome shotgun (WGS) entry which is preliminary data.</text>
</comment>
<evidence type="ECO:0000313" key="3">
    <source>
        <dbReference type="Proteomes" id="UP000284706"/>
    </source>
</evidence>
<dbReference type="InParanoid" id="A0A409XYN7"/>
<proteinExistence type="predicted"/>
<dbReference type="Proteomes" id="UP000284706">
    <property type="component" value="Unassembled WGS sequence"/>
</dbReference>
<evidence type="ECO:0000313" key="2">
    <source>
        <dbReference type="EMBL" id="PPQ95866.1"/>
    </source>
</evidence>
<protein>
    <submittedName>
        <fullName evidence="2">Uncharacterized protein</fullName>
    </submittedName>
</protein>